<gene>
    <name evidence="3" type="ORF">ARTSIC4J27_2126</name>
</gene>
<evidence type="ECO:0000259" key="2">
    <source>
        <dbReference type="Pfam" id="PF07978"/>
    </source>
</evidence>
<dbReference type="SUPFAM" id="SSF54909">
    <property type="entry name" value="Dimeric alpha+beta barrel"/>
    <property type="match status" value="1"/>
</dbReference>
<dbReference type="Gene3D" id="3.30.70.100">
    <property type="match status" value="1"/>
</dbReference>
<reference evidence="4" key="1">
    <citation type="journal article" date="2014" name="Genome Announc.">
        <title>Genome Sequence of Arthrobacter siccitolerans 4J27, a Xeroprotectant-Producing Desiccation-Tolerant Microorganism.</title>
        <authorList>
            <person name="Manzanera M."/>
            <person name="Santa-Cruz-Calvo L."/>
            <person name="Vilchez J.I."/>
            <person name="Garcia-Fontana C."/>
            <person name="Silva-Castro G.A."/>
            <person name="Calvo C."/>
            <person name="Gonzalez-Lopez J."/>
        </authorList>
    </citation>
    <scope>NUCLEOTIDE SEQUENCE [LARGE SCALE GENOMIC DNA]</scope>
    <source>
        <strain evidence="4">4J27</strain>
    </source>
</reference>
<comment type="similarity">
    <text evidence="1">Belongs to the NipSnap family.</text>
</comment>
<dbReference type="EMBL" id="CAQI01000042">
    <property type="protein sequence ID" value="CCQ46166.1"/>
    <property type="molecule type" value="Genomic_DNA"/>
</dbReference>
<dbReference type="PANTHER" id="PTHR21017">
    <property type="entry name" value="NIPSNAP-RELATED"/>
    <property type="match status" value="1"/>
</dbReference>
<dbReference type="InterPro" id="IPR011008">
    <property type="entry name" value="Dimeric_a/b-barrel"/>
</dbReference>
<evidence type="ECO:0000313" key="3">
    <source>
        <dbReference type="EMBL" id="CCQ46166.1"/>
    </source>
</evidence>
<dbReference type="PANTHER" id="PTHR21017:SF17">
    <property type="entry name" value="PROTEIN NIPSNAP"/>
    <property type="match status" value="1"/>
</dbReference>
<dbReference type="AlphaFoldDB" id="A0A024H360"/>
<dbReference type="Pfam" id="PF07978">
    <property type="entry name" value="NIPSNAP"/>
    <property type="match status" value="1"/>
</dbReference>
<protein>
    <submittedName>
        <fullName evidence="3">NIPSNAP family protein</fullName>
    </submittedName>
</protein>
<feature type="domain" description="NIPSNAP" evidence="2">
    <location>
        <begin position="3"/>
        <end position="95"/>
    </location>
</feature>
<dbReference type="InterPro" id="IPR012577">
    <property type="entry name" value="NIPSNAP"/>
</dbReference>
<sequence>MIYEIRSYQVASENVPEFERRFGSGFVDRAAFSPLTGFWHTTDQPQSEVIHVWPYQDQAERTKQRASAAQHPNWPPATGEFVDRMMVELVIPFDFVEEPLPAAIGPVFEVRYDYFKVSDLRAAGEAWSNWIRKRSQHDSLVLAGRLEFGQTNGVVQIWACGGGEVPPRSLGSAGAAASPADCPAPLSTSVKRLAPARFSPLQ</sequence>
<evidence type="ECO:0000256" key="1">
    <source>
        <dbReference type="ARBA" id="ARBA00005291"/>
    </source>
</evidence>
<accession>A0A024H360</accession>
<dbReference type="InterPro" id="IPR051557">
    <property type="entry name" value="NipSnap_domain"/>
</dbReference>
<dbReference type="RefSeq" id="WP_050055098.1">
    <property type="nucleotide sequence ID" value="NZ_CAQI01000042.1"/>
</dbReference>
<organism evidence="3 4">
    <name type="scientific">Pseudarthrobacter siccitolerans</name>
    <dbReference type="NCBI Taxonomy" id="861266"/>
    <lineage>
        <taxon>Bacteria</taxon>
        <taxon>Bacillati</taxon>
        <taxon>Actinomycetota</taxon>
        <taxon>Actinomycetes</taxon>
        <taxon>Micrococcales</taxon>
        <taxon>Micrococcaceae</taxon>
        <taxon>Pseudarthrobacter</taxon>
    </lineage>
</organism>
<proteinExistence type="inferred from homology"/>
<comment type="caution">
    <text evidence="3">The sequence shown here is derived from an EMBL/GenBank/DDBJ whole genome shotgun (WGS) entry which is preliminary data.</text>
</comment>
<dbReference type="OrthoDB" id="4124121at2"/>
<name>A0A024H360_9MICC</name>
<dbReference type="Proteomes" id="UP000035722">
    <property type="component" value="Unassembled WGS sequence"/>
</dbReference>
<evidence type="ECO:0000313" key="4">
    <source>
        <dbReference type="Proteomes" id="UP000035722"/>
    </source>
</evidence>
<keyword evidence="4" id="KW-1185">Reference proteome</keyword>
<dbReference type="STRING" id="861266.ARTSIC4J27_2126"/>